<proteinExistence type="predicted"/>
<feature type="region of interest" description="Disordered" evidence="1">
    <location>
        <begin position="251"/>
        <end position="287"/>
    </location>
</feature>
<dbReference type="Proteomes" id="UP000746612">
    <property type="component" value="Unassembled WGS sequence"/>
</dbReference>
<protein>
    <submittedName>
        <fullName evidence="3">Uncharacterized protein</fullName>
    </submittedName>
</protein>
<organism evidence="3">
    <name type="scientific">Gibberella zeae</name>
    <name type="common">Wheat head blight fungus</name>
    <name type="synonym">Fusarium graminearum</name>
    <dbReference type="NCBI Taxonomy" id="5518"/>
    <lineage>
        <taxon>Eukaryota</taxon>
        <taxon>Fungi</taxon>
        <taxon>Dikarya</taxon>
        <taxon>Ascomycota</taxon>
        <taxon>Pezizomycotina</taxon>
        <taxon>Sordariomycetes</taxon>
        <taxon>Hypocreomycetidae</taxon>
        <taxon>Hypocreales</taxon>
        <taxon>Nectriaceae</taxon>
        <taxon>Fusarium</taxon>
    </lineage>
</organism>
<reference evidence="2" key="2">
    <citation type="submission" date="2021-03" db="EMBL/GenBank/DDBJ databases">
        <authorList>
            <person name="Alouane T."/>
            <person name="Langin T."/>
            <person name="Bonhomme L."/>
        </authorList>
    </citation>
    <scope>NUCLEOTIDE SEQUENCE</scope>
    <source>
        <strain evidence="2">MDC_Fg202</strain>
    </source>
</reference>
<sequence>MDIRTMYDTKGQELSVACHILECRYSTITRKNSLPGFDCLIVVLRLIYGTFMFENGGSCHWIGAAETKNHFLRHAWSPFGPEEREVREDAKDREKVLKSIAGCDYSFELLCNSELMSETFWSQNTFQLFEGLLVATTAKYVECSPTQFANHCLLKLDLAADPTSTLEGVIKQSFGLVPFHDQWVWARPNRPWVIRVMYTPDVTMSRRLDINDFRIRYLDDPTTFPEVARPIIPDEDVDLIELSMKGFLKCKAPSDKSETPRPEPSVHTETEGQDIRQESTQPTGPSS</sequence>
<name>A0A4E9E5G6_GIBZA</name>
<dbReference type="EMBL" id="CAJPIJ010000129">
    <property type="protein sequence ID" value="CAG1983261.1"/>
    <property type="molecule type" value="Genomic_DNA"/>
</dbReference>
<dbReference type="AlphaFoldDB" id="A0A4E9E5G6"/>
<accession>A0A4E9E5G6</accession>
<evidence type="ECO:0000256" key="1">
    <source>
        <dbReference type="SAM" id="MobiDB-lite"/>
    </source>
</evidence>
<evidence type="ECO:0000313" key="3">
    <source>
        <dbReference type="EMBL" id="VIO52300.1"/>
    </source>
</evidence>
<feature type="compositionally biased region" description="Polar residues" evidence="1">
    <location>
        <begin position="278"/>
        <end position="287"/>
    </location>
</feature>
<dbReference type="EMBL" id="CAAKMV010000022">
    <property type="protein sequence ID" value="VIO52300.1"/>
    <property type="molecule type" value="Genomic_DNA"/>
</dbReference>
<reference evidence="3" key="1">
    <citation type="submission" date="2019-04" db="EMBL/GenBank/DDBJ databases">
        <authorList>
            <person name="Melise S."/>
            <person name="Noan J."/>
            <person name="Okalmin O."/>
        </authorList>
    </citation>
    <scope>NUCLEOTIDE SEQUENCE</scope>
    <source>
        <strain evidence="3">FN9</strain>
    </source>
</reference>
<evidence type="ECO:0000313" key="2">
    <source>
        <dbReference type="EMBL" id="CAG1983261.1"/>
    </source>
</evidence>
<feature type="compositionally biased region" description="Basic and acidic residues" evidence="1">
    <location>
        <begin position="252"/>
        <end position="277"/>
    </location>
</feature>
<gene>
    <name evidence="3" type="ORF">FUG_LOCUS18725</name>
    <name evidence="2" type="ORF">MDCFG202_LOCUS232329</name>
</gene>